<dbReference type="RefSeq" id="WP_340524128.1">
    <property type="nucleotide sequence ID" value="NZ_JBBLXS010000090.1"/>
</dbReference>
<evidence type="ECO:0000313" key="1">
    <source>
        <dbReference type="EMBL" id="MEK0185038.1"/>
    </source>
</evidence>
<protein>
    <submittedName>
        <fullName evidence="1">Uncharacterized protein</fullName>
    </submittedName>
</protein>
<dbReference type="Proteomes" id="UP001384579">
    <property type="component" value="Unassembled WGS sequence"/>
</dbReference>
<gene>
    <name evidence="1" type="ORF">WMG39_09220</name>
</gene>
<organism evidence="1 2">
    <name type="scientific">Microcoleus anatoxicus PTRS2</name>
    <dbReference type="NCBI Taxonomy" id="2705321"/>
    <lineage>
        <taxon>Bacteria</taxon>
        <taxon>Bacillati</taxon>
        <taxon>Cyanobacteriota</taxon>
        <taxon>Cyanophyceae</taxon>
        <taxon>Oscillatoriophycideae</taxon>
        <taxon>Oscillatoriales</taxon>
        <taxon>Microcoleaceae</taxon>
        <taxon>Microcoleus</taxon>
        <taxon>Microcoleus anatoxicus</taxon>
    </lineage>
</organism>
<comment type="caution">
    <text evidence="1">The sequence shown here is derived from an EMBL/GenBank/DDBJ whole genome shotgun (WGS) entry which is preliminary data.</text>
</comment>
<reference evidence="1 2" key="1">
    <citation type="journal article" date="2020" name="Harmful Algae">
        <title>Molecular and morphological characterization of a novel dihydroanatoxin-a producing Microcoleus species (cyanobacteria) from the Russian River, California, USA.</title>
        <authorList>
            <person name="Conklin K.Y."/>
            <person name="Stancheva R."/>
            <person name="Otten T.G."/>
            <person name="Fadness R."/>
            <person name="Boyer G.L."/>
            <person name="Read B."/>
            <person name="Zhang X."/>
            <person name="Sheath R.G."/>
        </authorList>
    </citation>
    <scope>NUCLEOTIDE SEQUENCE [LARGE SCALE GENOMIC DNA]</scope>
    <source>
        <strain evidence="1 2">PTRS2</strain>
    </source>
</reference>
<proteinExistence type="predicted"/>
<accession>A0ABU8YL04</accession>
<name>A0ABU8YL04_9CYAN</name>
<evidence type="ECO:0000313" key="2">
    <source>
        <dbReference type="Proteomes" id="UP001384579"/>
    </source>
</evidence>
<keyword evidence="2" id="KW-1185">Reference proteome</keyword>
<dbReference type="EMBL" id="JBBLXS010000090">
    <property type="protein sequence ID" value="MEK0185038.1"/>
    <property type="molecule type" value="Genomic_DNA"/>
</dbReference>
<sequence length="40" mass="4502">MHLICYFIFYIIYAVIVAKSDTDHIDFGLPSQRLGVAIAS</sequence>